<feature type="binding site" evidence="9">
    <location>
        <position position="218"/>
    </location>
    <ligand>
        <name>Mn(2+)</name>
        <dbReference type="ChEBI" id="CHEBI:29035"/>
    </ligand>
</feature>
<dbReference type="Gene3D" id="2.170.8.10">
    <property type="entry name" value="Phosphoenolpyruvate Carboxykinase, domain 2"/>
    <property type="match status" value="1"/>
</dbReference>
<evidence type="ECO:0000256" key="1">
    <source>
        <dbReference type="ARBA" id="ARBA00005796"/>
    </source>
</evidence>
<evidence type="ECO:0000256" key="3">
    <source>
        <dbReference type="ARBA" id="ARBA00022723"/>
    </source>
</evidence>
<evidence type="ECO:0000256" key="2">
    <source>
        <dbReference type="ARBA" id="ARBA00022432"/>
    </source>
</evidence>
<dbReference type="Proteomes" id="UP001177160">
    <property type="component" value="Unassembled WGS sequence"/>
</dbReference>
<dbReference type="RefSeq" id="WP_263609053.1">
    <property type="nucleotide sequence ID" value="NZ_JAOVQM010000012.1"/>
</dbReference>
<dbReference type="InterPro" id="IPR008210">
    <property type="entry name" value="PEP_carboxykinase_N"/>
</dbReference>
<dbReference type="HAMAP" id="MF_00452">
    <property type="entry name" value="PEPCK_GTP"/>
    <property type="match status" value="1"/>
</dbReference>
<proteinExistence type="inferred from homology"/>
<feature type="binding site" evidence="9">
    <location>
        <position position="376"/>
    </location>
    <ligand>
        <name>GTP</name>
        <dbReference type="ChEBI" id="CHEBI:37565"/>
    </ligand>
</feature>
<name>A0ABT2Y801_9MOLU</name>
<dbReference type="Pfam" id="PF00821">
    <property type="entry name" value="PEPCK_GTP"/>
    <property type="match status" value="1"/>
</dbReference>
<dbReference type="GO" id="GO:0004613">
    <property type="term" value="F:phosphoenolpyruvate carboxykinase (GTP) activity"/>
    <property type="evidence" value="ECO:0007669"/>
    <property type="project" value="UniProtKB-EC"/>
</dbReference>
<dbReference type="PANTHER" id="PTHR11561">
    <property type="entry name" value="PHOSPHOENOLPYRUVATE CARBOXYKINASE"/>
    <property type="match status" value="1"/>
</dbReference>
<keyword evidence="9" id="KW-0963">Cytoplasm</keyword>
<comment type="function">
    <text evidence="9">Catalyzes the conversion of oxaloacetate (OAA) to phosphoenolpyruvate (PEP), the rate-limiting step in the metabolic pathway that produces glucose from lactate and other precursors derived from the citric acid cycle.</text>
</comment>
<evidence type="ECO:0000256" key="9">
    <source>
        <dbReference type="HAMAP-Rule" id="MF_00452"/>
    </source>
</evidence>
<dbReference type="CDD" id="cd00819">
    <property type="entry name" value="PEPCK_GTP"/>
    <property type="match status" value="1"/>
</dbReference>
<evidence type="ECO:0000313" key="13">
    <source>
        <dbReference type="Proteomes" id="UP001177160"/>
    </source>
</evidence>
<feature type="binding site" evidence="9">
    <location>
        <position position="69"/>
    </location>
    <ligand>
        <name>substrate</name>
    </ligand>
</feature>
<dbReference type="InterPro" id="IPR013035">
    <property type="entry name" value="PEP_carboxykinase_C"/>
</dbReference>
<comment type="pathway">
    <text evidence="9">Carbohydrate biosynthesis; gluconeogenesis.</text>
</comment>
<comment type="subcellular location">
    <subcellularLocation>
        <location evidence="9">Cytoplasm</location>
    </subcellularLocation>
</comment>
<dbReference type="PANTHER" id="PTHR11561:SF0">
    <property type="entry name" value="PHOSPHOENOLPYRUVATE CARBOXYKINASE [GTP]-RELATED"/>
    <property type="match status" value="1"/>
</dbReference>
<keyword evidence="5 9" id="KW-0210">Decarboxylase</keyword>
<evidence type="ECO:0000259" key="11">
    <source>
        <dbReference type="Pfam" id="PF17297"/>
    </source>
</evidence>
<dbReference type="SUPFAM" id="SSF68923">
    <property type="entry name" value="PEP carboxykinase N-terminal domain"/>
    <property type="match status" value="1"/>
</dbReference>
<evidence type="ECO:0000256" key="8">
    <source>
        <dbReference type="ARBA" id="ARBA00023239"/>
    </source>
</evidence>
<comment type="cofactor">
    <cofactor evidence="9">
        <name>Mn(2+)</name>
        <dbReference type="ChEBI" id="CHEBI:29035"/>
    </cofactor>
    <text evidence="9">Binds 1 Mn(2+) ion per subunit.</text>
</comment>
<feature type="binding site" evidence="9">
    <location>
        <begin position="374"/>
        <end position="376"/>
    </location>
    <ligand>
        <name>substrate</name>
    </ligand>
</feature>
<feature type="domain" description="Phosphoenolpyruvate carboxykinase C-terminal P-loop" evidence="10">
    <location>
        <begin position="234"/>
        <end position="589"/>
    </location>
</feature>
<keyword evidence="13" id="KW-1185">Reference proteome</keyword>
<dbReference type="InterPro" id="IPR018091">
    <property type="entry name" value="PEP_carboxykin_GTP_CS"/>
</dbReference>
<sequence>MIKNETLSNWIFDMAKLCQPKDIYWCNGSDIEYQTIIDQLVKDKKAVKLNETKRPNSYAFFSDPSDVARVEDRTFIASLNESDSGPTNNWYEPKALKEKMTALYEGCMVGRTMYVIPFIMGPVGAKIAQIGVQLTDSPYVVLNMRLMTRMGSKILRMIEDGAPFVPCVHSVGYPLVNRPDLPWPSAPIEEKFIAHFPEERLIWSYGSGYGGNALLGKKCLALRIASKIAKEEHWMAEHMLILKITNPEGRSKFILGAFPSACGKTNLAMLVPTIPGWTVETVGDDIAWIFKKKDGKFYAINPEKGFFGVAKGTSYQTNPNAMKTIEQNTIFTNVALTEDLDVWWEGMGDTPNTLISWKKDVWHKGDTNPAAHPNSRFTVGIEQAPNLAKEYDDPAGVPISAILVGGRRATTIPLVTESLSYDHGIFMGSMMGSEITAAAISNDIGKVRRDPFAMLPFIGYHVADYLSHWFEMKDDTKPTDLPKFYYVNWFRKDDQGNFMWPGYGDNSRVLKWIFERSDGKAKGVETPIGIMPDLTEFDTKGLTIKPETLKQLFEVDKQAWLKEMADLKAYYHSLGEKMPKALYDELENEIARLNA</sequence>
<dbReference type="InterPro" id="IPR008209">
    <property type="entry name" value="PEP_carboxykinase_GTP"/>
</dbReference>
<dbReference type="InterPro" id="IPR035078">
    <property type="entry name" value="PEP_carboxykinase_GTP_N"/>
</dbReference>
<keyword evidence="3 9" id="KW-0479">Metal-binding</keyword>
<feature type="binding site" evidence="9">
    <location>
        <position position="260"/>
    </location>
    <ligand>
        <name>substrate</name>
    </ligand>
</feature>
<feature type="binding site" evidence="9">
    <location>
        <position position="238"/>
    </location>
    <ligand>
        <name>Mn(2+)</name>
        <dbReference type="ChEBI" id="CHEBI:29035"/>
    </ligand>
</feature>
<keyword evidence="2 9" id="KW-0312">Gluconeogenesis</keyword>
<feature type="active site" evidence="9">
    <location>
        <position position="262"/>
    </location>
</feature>
<dbReference type="NCBIfam" id="NF003253">
    <property type="entry name" value="PRK04210.1"/>
    <property type="match status" value="1"/>
</dbReference>
<evidence type="ECO:0000256" key="5">
    <source>
        <dbReference type="ARBA" id="ARBA00022793"/>
    </source>
</evidence>
<dbReference type="Pfam" id="PF17297">
    <property type="entry name" value="PEPCK_N"/>
    <property type="match status" value="1"/>
</dbReference>
<comment type="similarity">
    <text evidence="1 9">Belongs to the phosphoenolpyruvate carboxykinase [GTP] family.</text>
</comment>
<keyword evidence="4 9" id="KW-0547">Nucleotide-binding</keyword>
<feature type="binding site" evidence="9">
    <location>
        <begin position="209"/>
        <end position="211"/>
    </location>
    <ligand>
        <name>substrate</name>
    </ligand>
</feature>
<keyword evidence="8 9" id="KW-0456">Lyase</keyword>
<comment type="subunit">
    <text evidence="9">Monomer.</text>
</comment>
<protein>
    <recommendedName>
        <fullName evidence="9">Phosphoenolpyruvate carboxykinase [GTP]</fullName>
        <shortName evidence="9">PEP carboxykinase</shortName>
        <shortName evidence="9">PEPCK</shortName>
        <ecNumber evidence="9">4.1.1.32</ecNumber>
    </recommendedName>
    <alternativeName>
        <fullName evidence="9">GTP-dependent phosphoenolpyruvate carboxykinase</fullName>
        <shortName evidence="9">GTP-PEPCK</shortName>
    </alternativeName>
</protein>
<organism evidence="12 13">
    <name type="scientific">Paracholeplasma manati</name>
    <dbReference type="NCBI Taxonomy" id="591373"/>
    <lineage>
        <taxon>Bacteria</taxon>
        <taxon>Bacillati</taxon>
        <taxon>Mycoplasmatota</taxon>
        <taxon>Mollicutes</taxon>
        <taxon>Acholeplasmatales</taxon>
        <taxon>Acholeplasmataceae</taxon>
        <taxon>Paracholeplasma</taxon>
    </lineage>
</organism>
<feature type="binding site" evidence="9">
    <location>
        <begin position="261"/>
        <end position="266"/>
    </location>
    <ligand>
        <name>GTP</name>
        <dbReference type="ChEBI" id="CHEBI:37565"/>
    </ligand>
</feature>
<evidence type="ECO:0000259" key="10">
    <source>
        <dbReference type="Pfam" id="PF00821"/>
    </source>
</evidence>
<gene>
    <name evidence="9" type="primary">pckG</name>
    <name evidence="12" type="ORF">N7548_08530</name>
</gene>
<dbReference type="SUPFAM" id="SSF53795">
    <property type="entry name" value="PEP carboxykinase-like"/>
    <property type="match status" value="1"/>
</dbReference>
<dbReference type="Gene3D" id="3.40.449.10">
    <property type="entry name" value="Phosphoenolpyruvate Carboxykinase, domain 1"/>
    <property type="match status" value="1"/>
</dbReference>
<dbReference type="PIRSF" id="PIRSF001348">
    <property type="entry name" value="PEP_carboxykinase_GTP"/>
    <property type="match status" value="1"/>
</dbReference>
<evidence type="ECO:0000313" key="12">
    <source>
        <dbReference type="EMBL" id="MCV2232864.1"/>
    </source>
</evidence>
<reference evidence="12" key="1">
    <citation type="submission" date="2022-09" db="EMBL/GenBank/DDBJ databases">
        <title>Novel Mycoplasma species identified in domestic and wild animals.</title>
        <authorList>
            <person name="Volokhov D.V."/>
            <person name="Furtak V.A."/>
            <person name="Zagorodnyaya T.A."/>
        </authorList>
    </citation>
    <scope>NUCLEOTIDE SEQUENCE</scope>
    <source>
        <strain evidence="12">Oakley</strain>
    </source>
</reference>
<feature type="binding site" evidence="9">
    <location>
        <position position="285"/>
    </location>
    <ligand>
        <name>Mn(2+)</name>
        <dbReference type="ChEBI" id="CHEBI:29035"/>
    </ligand>
</feature>
<evidence type="ECO:0000256" key="7">
    <source>
        <dbReference type="ARBA" id="ARBA00023211"/>
    </source>
</evidence>
<accession>A0ABT2Y801</accession>
<evidence type="ECO:0000256" key="4">
    <source>
        <dbReference type="ARBA" id="ARBA00022741"/>
    </source>
</evidence>
<keyword evidence="6 9" id="KW-0342">GTP-binding</keyword>
<comment type="caution">
    <text evidence="12">The sequence shown here is derived from an EMBL/GenBank/DDBJ whole genome shotgun (WGS) entry which is preliminary data.</text>
</comment>
<dbReference type="Gene3D" id="3.90.228.20">
    <property type="match status" value="1"/>
</dbReference>
<evidence type="ECO:0000256" key="6">
    <source>
        <dbReference type="ARBA" id="ARBA00023134"/>
    </source>
</evidence>
<comment type="catalytic activity">
    <reaction evidence="9">
        <text>oxaloacetate + GTP = phosphoenolpyruvate + GDP + CO2</text>
        <dbReference type="Rhea" id="RHEA:10388"/>
        <dbReference type="ChEBI" id="CHEBI:16452"/>
        <dbReference type="ChEBI" id="CHEBI:16526"/>
        <dbReference type="ChEBI" id="CHEBI:37565"/>
        <dbReference type="ChEBI" id="CHEBI:58189"/>
        <dbReference type="ChEBI" id="CHEBI:58702"/>
        <dbReference type="EC" id="4.1.1.32"/>
    </reaction>
</comment>
<feature type="binding site" evidence="9">
    <location>
        <position position="407"/>
    </location>
    <ligand>
        <name>GTP</name>
        <dbReference type="ChEBI" id="CHEBI:37565"/>
    </ligand>
</feature>
<dbReference type="PROSITE" id="PS00505">
    <property type="entry name" value="PEPCK_GTP"/>
    <property type="match status" value="1"/>
</dbReference>
<dbReference type="EC" id="4.1.1.32" evidence="9"/>
<keyword evidence="7 9" id="KW-0464">Manganese</keyword>
<feature type="binding site" evidence="9">
    <location>
        <begin position="503"/>
        <end position="506"/>
    </location>
    <ligand>
        <name>GTP</name>
        <dbReference type="ChEBI" id="CHEBI:37565"/>
    </ligand>
</feature>
<feature type="domain" description="Phosphoenolpyruvate carboxykinase GTP-utilising N-terminal" evidence="11">
    <location>
        <begin position="9"/>
        <end position="230"/>
    </location>
</feature>
<dbReference type="EMBL" id="JAOVQM010000012">
    <property type="protein sequence ID" value="MCV2232864.1"/>
    <property type="molecule type" value="Genomic_DNA"/>
</dbReference>
<dbReference type="InterPro" id="IPR035077">
    <property type="entry name" value="PEP_carboxykinase_GTP_C"/>
</dbReference>